<evidence type="ECO:0000313" key="2">
    <source>
        <dbReference type="EMBL" id="MBB5747472.1"/>
    </source>
</evidence>
<accession>A0A7W9CKT9</accession>
<comment type="caution">
    <text evidence="2">The sequence shown here is derived from an EMBL/GenBank/DDBJ whole genome shotgun (WGS) entry which is preliminary data.</text>
</comment>
<dbReference type="AlphaFoldDB" id="A0A7W9CKT9"/>
<protein>
    <submittedName>
        <fullName evidence="2">Uncharacterized protein</fullName>
    </submittedName>
</protein>
<evidence type="ECO:0000313" key="3">
    <source>
        <dbReference type="Proteomes" id="UP000545037"/>
    </source>
</evidence>
<sequence length="38" mass="4201">MVGEVLYFLHRHFRVAAPLVLIGGVGLMAGMVRWIGSF</sequence>
<reference evidence="2 3" key="1">
    <citation type="submission" date="2020-08" db="EMBL/GenBank/DDBJ databases">
        <title>Genomic Encyclopedia of Type Strains, Phase IV (KMG-IV): sequencing the most valuable type-strain genomes for metagenomic binning, comparative biology and taxonomic classification.</title>
        <authorList>
            <person name="Goeker M."/>
        </authorList>
    </citation>
    <scope>NUCLEOTIDE SEQUENCE [LARGE SCALE GENOMIC DNA]</scope>
    <source>
        <strain evidence="2 3">DSM 4737</strain>
    </source>
</reference>
<dbReference type="EMBL" id="JACHOR010000006">
    <property type="protein sequence ID" value="MBB5747472.1"/>
    <property type="molecule type" value="Genomic_DNA"/>
</dbReference>
<keyword evidence="1" id="KW-1133">Transmembrane helix</keyword>
<gene>
    <name evidence="2" type="ORF">GGR13_003100</name>
</gene>
<keyword evidence="1" id="KW-0472">Membrane</keyword>
<proteinExistence type="predicted"/>
<keyword evidence="1" id="KW-0812">Transmembrane</keyword>
<organism evidence="2 3">
    <name type="scientific">Brevundimonas variabilis</name>
    <dbReference type="NCBI Taxonomy" id="74312"/>
    <lineage>
        <taxon>Bacteria</taxon>
        <taxon>Pseudomonadati</taxon>
        <taxon>Pseudomonadota</taxon>
        <taxon>Alphaproteobacteria</taxon>
        <taxon>Caulobacterales</taxon>
        <taxon>Caulobacteraceae</taxon>
        <taxon>Brevundimonas</taxon>
    </lineage>
</organism>
<keyword evidence="3" id="KW-1185">Reference proteome</keyword>
<name>A0A7W9CKT9_9CAUL</name>
<evidence type="ECO:0000256" key="1">
    <source>
        <dbReference type="SAM" id="Phobius"/>
    </source>
</evidence>
<dbReference type="Proteomes" id="UP000545037">
    <property type="component" value="Unassembled WGS sequence"/>
</dbReference>
<feature type="transmembrane region" description="Helical" evidence="1">
    <location>
        <begin position="15"/>
        <end position="35"/>
    </location>
</feature>